<evidence type="ECO:0000259" key="1">
    <source>
        <dbReference type="Pfam" id="PF13456"/>
    </source>
</evidence>
<dbReference type="PANTHER" id="PTHR47723">
    <property type="entry name" value="OS05G0353850 PROTEIN"/>
    <property type="match status" value="1"/>
</dbReference>
<dbReference type="InterPro" id="IPR002156">
    <property type="entry name" value="RNaseH_domain"/>
</dbReference>
<accession>A0A314KR11</accession>
<protein>
    <recommendedName>
        <fullName evidence="1">RNase H type-1 domain-containing protein</fullName>
    </recommendedName>
</protein>
<dbReference type="Gramene" id="OIT31712">
    <property type="protein sequence ID" value="OIT31712"/>
    <property type="gene ID" value="A4A49_20252"/>
</dbReference>
<dbReference type="SUPFAM" id="SSF53098">
    <property type="entry name" value="Ribonuclease H-like"/>
    <property type="match status" value="1"/>
</dbReference>
<gene>
    <name evidence="2" type="ORF">A4A49_20252</name>
</gene>
<name>A0A314KR11_NICAT</name>
<dbReference type="InterPro" id="IPR036397">
    <property type="entry name" value="RNaseH_sf"/>
</dbReference>
<dbReference type="InterPro" id="IPR044730">
    <property type="entry name" value="RNase_H-like_dom_plant"/>
</dbReference>
<evidence type="ECO:0000313" key="2">
    <source>
        <dbReference type="EMBL" id="OIT31712.1"/>
    </source>
</evidence>
<sequence length="183" mass="20859">MVTWINPEEDNWKLNSDGSCMMMMGKAGAGGIVRRGNGDMVMAYANPIQFLTNKFSELQAALFGIIWCCEQQFNKLTVELDSLLVVQMIQGKAKPPCRLHNDLTTIKEKISHRDIEVCHCFREGNTVADSLAKHATAIMKDKIYMQENDLPCETKGYLRMDKLQMPSFRIRATKHPGWFFEPP</sequence>
<comment type="caution">
    <text evidence="2">The sequence shown here is derived from an EMBL/GenBank/DDBJ whole genome shotgun (WGS) entry which is preliminary data.</text>
</comment>
<dbReference type="Pfam" id="PF13456">
    <property type="entry name" value="RVT_3"/>
    <property type="match status" value="1"/>
</dbReference>
<dbReference type="SMR" id="A0A314KR11"/>
<dbReference type="PANTHER" id="PTHR47723:SF7">
    <property type="entry name" value="RNASE H FAMILY PROTEIN"/>
    <property type="match status" value="1"/>
</dbReference>
<feature type="domain" description="RNase H type-1" evidence="1">
    <location>
        <begin position="15"/>
        <end position="135"/>
    </location>
</feature>
<dbReference type="InterPro" id="IPR012337">
    <property type="entry name" value="RNaseH-like_sf"/>
</dbReference>
<dbReference type="GO" id="GO:0004523">
    <property type="term" value="F:RNA-DNA hybrid ribonuclease activity"/>
    <property type="evidence" value="ECO:0007669"/>
    <property type="project" value="InterPro"/>
</dbReference>
<dbReference type="CDD" id="cd06222">
    <property type="entry name" value="RNase_H_like"/>
    <property type="match status" value="1"/>
</dbReference>
<organism evidence="2 3">
    <name type="scientific">Nicotiana attenuata</name>
    <name type="common">Coyote tobacco</name>
    <dbReference type="NCBI Taxonomy" id="49451"/>
    <lineage>
        <taxon>Eukaryota</taxon>
        <taxon>Viridiplantae</taxon>
        <taxon>Streptophyta</taxon>
        <taxon>Embryophyta</taxon>
        <taxon>Tracheophyta</taxon>
        <taxon>Spermatophyta</taxon>
        <taxon>Magnoliopsida</taxon>
        <taxon>eudicotyledons</taxon>
        <taxon>Gunneridae</taxon>
        <taxon>Pentapetalae</taxon>
        <taxon>asterids</taxon>
        <taxon>lamiids</taxon>
        <taxon>Solanales</taxon>
        <taxon>Solanaceae</taxon>
        <taxon>Nicotianoideae</taxon>
        <taxon>Nicotianeae</taxon>
        <taxon>Nicotiana</taxon>
    </lineage>
</organism>
<proteinExistence type="predicted"/>
<dbReference type="InterPro" id="IPR053151">
    <property type="entry name" value="RNase_H-like"/>
</dbReference>
<dbReference type="Proteomes" id="UP000187609">
    <property type="component" value="Unassembled WGS sequence"/>
</dbReference>
<dbReference type="EMBL" id="MJEQ01001211">
    <property type="protein sequence ID" value="OIT31712.1"/>
    <property type="molecule type" value="Genomic_DNA"/>
</dbReference>
<keyword evidence="3" id="KW-1185">Reference proteome</keyword>
<dbReference type="Gene3D" id="3.30.420.10">
    <property type="entry name" value="Ribonuclease H-like superfamily/Ribonuclease H"/>
    <property type="match status" value="1"/>
</dbReference>
<reference evidence="2" key="1">
    <citation type="submission" date="2016-11" db="EMBL/GenBank/DDBJ databases">
        <title>The genome of Nicotiana attenuata.</title>
        <authorList>
            <person name="Xu S."/>
            <person name="Brockmoeller T."/>
            <person name="Gaquerel E."/>
            <person name="Navarro A."/>
            <person name="Kuhl H."/>
            <person name="Gase K."/>
            <person name="Ling Z."/>
            <person name="Zhou W."/>
            <person name="Kreitzer C."/>
            <person name="Stanke M."/>
            <person name="Tang H."/>
            <person name="Lyons E."/>
            <person name="Pandey P."/>
            <person name="Pandey S.P."/>
            <person name="Timmermann B."/>
            <person name="Baldwin I.T."/>
        </authorList>
    </citation>
    <scope>NUCLEOTIDE SEQUENCE [LARGE SCALE GENOMIC DNA]</scope>
    <source>
        <strain evidence="2">UT</strain>
    </source>
</reference>
<dbReference type="AlphaFoldDB" id="A0A314KR11"/>
<dbReference type="GO" id="GO:0003676">
    <property type="term" value="F:nucleic acid binding"/>
    <property type="evidence" value="ECO:0007669"/>
    <property type="project" value="InterPro"/>
</dbReference>
<evidence type="ECO:0000313" key="3">
    <source>
        <dbReference type="Proteomes" id="UP000187609"/>
    </source>
</evidence>